<evidence type="ECO:0000256" key="6">
    <source>
        <dbReference type="RuleBase" id="RU365089"/>
    </source>
</evidence>
<evidence type="ECO:0000256" key="5">
    <source>
        <dbReference type="ARBA" id="ARBA00023172"/>
    </source>
</evidence>
<reference evidence="7 8" key="1">
    <citation type="submission" date="2015-09" db="EMBL/GenBank/DDBJ databases">
        <authorList>
            <consortium name="Pathogen Informatics"/>
        </authorList>
    </citation>
    <scope>NUCLEOTIDE SEQUENCE [LARGE SCALE GENOMIC DNA]</scope>
    <source>
        <strain evidence="7 8">2789STDY5608823</strain>
    </source>
</reference>
<sequence>MGILSDPTPDMLAMPRFDDGAIDMQELLRRLAEQVVNAVMDAEADQLCGGGANSRNGYRERSLATCVGTLTLRIPKLRSGSFFPEDVLERYQRVDRALVAAVAEMYATGTSTRKVQRVAEKMGVSRLSKDQVSAIASSLDADIEDLCARPLGGSPVPYVWLDATYVKCRREGRVASTAVVTAIGCDAGGWRRVLGVDVVDTESYDSWLAFLRAIRSRGAAGVRLVVSDAHPGLVRALGEVFQGAAWQRCAVHLMRDCMREAGSWQLRRRVGRIVSQVFRGRDAATVTAMYHAACDMLEGCCPRAAAVLEEAEPDALAYLDFPPTHWKRLRTNNVQERTNREIKRRSRVVQVFPSTGSLVRLAGAVMCEQDEIWQESRYFSEVRMNELYDDGRTRGIDGPVEWARLEAEARKMLESGLELADRVEAA</sequence>
<name>A0A174A2N6_9ACTN</name>
<dbReference type="InterPro" id="IPR001207">
    <property type="entry name" value="Transposase_mutator"/>
</dbReference>
<dbReference type="PANTHER" id="PTHR33217:SF7">
    <property type="entry name" value="TRANSPOSASE FOR INSERTION SEQUENCE ELEMENT IS1081"/>
    <property type="match status" value="1"/>
</dbReference>
<dbReference type="PANTHER" id="PTHR33217">
    <property type="entry name" value="TRANSPOSASE FOR INSERTION SEQUENCE ELEMENT IS1081"/>
    <property type="match status" value="1"/>
</dbReference>
<organism evidence="7 8">
    <name type="scientific">Collinsella aerofaciens</name>
    <dbReference type="NCBI Taxonomy" id="74426"/>
    <lineage>
        <taxon>Bacteria</taxon>
        <taxon>Bacillati</taxon>
        <taxon>Actinomycetota</taxon>
        <taxon>Coriobacteriia</taxon>
        <taxon>Coriobacteriales</taxon>
        <taxon>Coriobacteriaceae</taxon>
        <taxon>Collinsella</taxon>
    </lineage>
</organism>
<dbReference type="RefSeq" id="WP_055285850.1">
    <property type="nucleotide sequence ID" value="NZ_CYYP01000004.1"/>
</dbReference>
<comment type="similarity">
    <text evidence="2 6">Belongs to the transposase mutator family.</text>
</comment>
<evidence type="ECO:0000256" key="3">
    <source>
        <dbReference type="ARBA" id="ARBA00022578"/>
    </source>
</evidence>
<proteinExistence type="inferred from homology"/>
<dbReference type="Pfam" id="PF00872">
    <property type="entry name" value="Transposase_mut"/>
    <property type="match status" value="1"/>
</dbReference>
<comment type="function">
    <text evidence="1 6">Required for the transposition of the insertion element.</text>
</comment>
<evidence type="ECO:0000313" key="7">
    <source>
        <dbReference type="EMBL" id="CUN81755.1"/>
    </source>
</evidence>
<protein>
    <recommendedName>
        <fullName evidence="6">Mutator family transposase</fullName>
    </recommendedName>
</protein>
<dbReference type="Proteomes" id="UP000095468">
    <property type="component" value="Unassembled WGS sequence"/>
</dbReference>
<gene>
    <name evidence="7" type="ORF">ERS852381_00715</name>
</gene>
<dbReference type="AlphaFoldDB" id="A0A174A2N6"/>
<dbReference type="NCBIfam" id="NF033543">
    <property type="entry name" value="transpos_IS256"/>
    <property type="match status" value="1"/>
</dbReference>
<evidence type="ECO:0000313" key="8">
    <source>
        <dbReference type="Proteomes" id="UP000095468"/>
    </source>
</evidence>
<dbReference type="GO" id="GO:0004803">
    <property type="term" value="F:transposase activity"/>
    <property type="evidence" value="ECO:0007669"/>
    <property type="project" value="UniProtKB-UniRule"/>
</dbReference>
<evidence type="ECO:0000256" key="4">
    <source>
        <dbReference type="ARBA" id="ARBA00023125"/>
    </source>
</evidence>
<keyword evidence="3 6" id="KW-0815">Transposition</keyword>
<keyword evidence="6" id="KW-0814">Transposable element</keyword>
<dbReference type="EMBL" id="CYYP01000004">
    <property type="protein sequence ID" value="CUN81755.1"/>
    <property type="molecule type" value="Genomic_DNA"/>
</dbReference>
<keyword evidence="5 6" id="KW-0233">DNA recombination</keyword>
<dbReference type="GO" id="GO:0006313">
    <property type="term" value="P:DNA transposition"/>
    <property type="evidence" value="ECO:0007669"/>
    <property type="project" value="UniProtKB-UniRule"/>
</dbReference>
<keyword evidence="4 6" id="KW-0238">DNA-binding</keyword>
<evidence type="ECO:0000256" key="1">
    <source>
        <dbReference type="ARBA" id="ARBA00002190"/>
    </source>
</evidence>
<evidence type="ECO:0000256" key="2">
    <source>
        <dbReference type="ARBA" id="ARBA00010961"/>
    </source>
</evidence>
<accession>A0A174A2N6</accession>
<dbReference type="GO" id="GO:0003677">
    <property type="term" value="F:DNA binding"/>
    <property type="evidence" value="ECO:0007669"/>
    <property type="project" value="UniProtKB-UniRule"/>
</dbReference>